<dbReference type="GeneID" id="13725568"/>
<protein>
    <submittedName>
        <fullName evidence="1">Uncharacterized protein</fullName>
    </submittedName>
</protein>
<keyword evidence="2" id="KW-1185">Reference proteome</keyword>
<evidence type="ECO:0000313" key="2">
    <source>
        <dbReference type="Proteomes" id="UP000006101"/>
    </source>
</evidence>
<gene>
    <name evidence="1" type="ORF">NKOR_00595</name>
</gene>
<dbReference type="PATRIC" id="fig|1229908.8.peg.125"/>
<dbReference type="KEGG" id="nkr:NKOR_00595"/>
<dbReference type="Proteomes" id="UP000006101">
    <property type="component" value="Chromosome"/>
</dbReference>
<dbReference type="STRING" id="1229908.NKOR_00595"/>
<evidence type="ECO:0000313" key="1">
    <source>
        <dbReference type="EMBL" id="AFS80037.1"/>
    </source>
</evidence>
<name>K0B4H9_9ARCH</name>
<dbReference type="RefSeq" id="WP_014962428.1">
    <property type="nucleotide sequence ID" value="NC_018655.1"/>
</dbReference>
<organism evidence="1 2">
    <name type="scientific">Candidatus Nitrosopumilus koreensis AR1</name>
    <dbReference type="NCBI Taxonomy" id="1229908"/>
    <lineage>
        <taxon>Archaea</taxon>
        <taxon>Nitrososphaerota</taxon>
        <taxon>Nitrososphaeria</taxon>
        <taxon>Nitrosopumilales</taxon>
        <taxon>Nitrosopumilaceae</taxon>
        <taxon>Nitrosopumilus</taxon>
    </lineage>
</organism>
<accession>K0B4H9</accession>
<dbReference type="HOGENOM" id="CLU_978604_0_0_2"/>
<sequence length="284" mass="33121">MQRELHGLLTGVETEKNEIILSYGSMIWTFYNRFFPVKIIVRTLANLITSTNKIWFSLDELREKSFEYAERVSDQLKAYEDENELGRNEKLSTGLPLPKSETKNLKGVKKKKKLDKIAASELRFKEQFVGRFLKKDLDFKGACFELGLVRAKINDDGCFLTLSDLGKEFAILENPILDEDRFDSNFSNEEVKLIRKQIISKFDFENKVVKRIMKELETKKMSSDELDDVFKEEWIEYLRIHNPDEADKVYSVTSERVATMGRLAELKLVKWDIISGKSEYSIVK</sequence>
<dbReference type="EMBL" id="CP003842">
    <property type="protein sequence ID" value="AFS80037.1"/>
    <property type="molecule type" value="Genomic_DNA"/>
</dbReference>
<proteinExistence type="predicted"/>
<reference evidence="1 2" key="1">
    <citation type="journal article" date="2012" name="J. Bacteriol.">
        <title>Draft Genome Sequence of an Ammonia-Oxidizing Archaeon, "Candidatus Nitrosopumilus koreensis" AR1, from Marine Sediment.</title>
        <authorList>
            <person name="Park S.J."/>
            <person name="Kim J.G."/>
            <person name="Jung M.Y."/>
            <person name="Kim S.J."/>
            <person name="Cha I.T."/>
            <person name="Kwon K."/>
            <person name="Lee J.H."/>
            <person name="Rhee S.K."/>
        </authorList>
    </citation>
    <scope>NUCLEOTIDE SEQUENCE [LARGE SCALE GENOMIC DNA]</scope>
    <source>
        <strain evidence="1 2">AR1</strain>
    </source>
</reference>
<dbReference type="AlphaFoldDB" id="K0B4H9"/>